<name>A0A0M6XKJ6_9RHOB</name>
<dbReference type="Proteomes" id="UP000048908">
    <property type="component" value="Unassembled WGS sequence"/>
</dbReference>
<gene>
    <name evidence="1" type="ORF">JAN5088_00424</name>
</gene>
<dbReference type="InterPro" id="IPR011660">
    <property type="entry name" value="VapB-like"/>
</dbReference>
<sequence length="81" mass="9256">MPLYIRDETVDELVEQVMRATGARTKTEAVRQALRDALENSRNQPSLHDRVKPLQDRVAALGTADPGFDMKAFTDDLWEER</sequence>
<protein>
    <submittedName>
        <fullName evidence="1">-like transcription factor</fullName>
    </submittedName>
</protein>
<evidence type="ECO:0000313" key="2">
    <source>
        <dbReference type="Proteomes" id="UP000048908"/>
    </source>
</evidence>
<proteinExistence type="predicted"/>
<dbReference type="AlphaFoldDB" id="A0A0M6XKJ6"/>
<reference evidence="1 2" key="1">
    <citation type="submission" date="2015-07" db="EMBL/GenBank/DDBJ databases">
        <authorList>
            <person name="Noorani M."/>
        </authorList>
    </citation>
    <scope>NUCLEOTIDE SEQUENCE [LARGE SCALE GENOMIC DNA]</scope>
    <source>
        <strain evidence="1 2">CECT 5088</strain>
    </source>
</reference>
<dbReference type="OrthoDB" id="8301496at2"/>
<dbReference type="STRING" id="282197.SAMN04488517_11918"/>
<keyword evidence="2" id="KW-1185">Reference proteome</keyword>
<dbReference type="Pfam" id="PF07704">
    <property type="entry name" value="PSK_trans_fac"/>
    <property type="match status" value="1"/>
</dbReference>
<dbReference type="EMBL" id="CXPG01000010">
    <property type="protein sequence ID" value="CTQ31666.1"/>
    <property type="molecule type" value="Genomic_DNA"/>
</dbReference>
<organism evidence="1 2">
    <name type="scientific">Jannaschia rubra</name>
    <dbReference type="NCBI Taxonomy" id="282197"/>
    <lineage>
        <taxon>Bacteria</taxon>
        <taxon>Pseudomonadati</taxon>
        <taxon>Pseudomonadota</taxon>
        <taxon>Alphaproteobacteria</taxon>
        <taxon>Rhodobacterales</taxon>
        <taxon>Roseobacteraceae</taxon>
        <taxon>Jannaschia</taxon>
    </lineage>
</organism>
<dbReference type="RefSeq" id="WP_055681161.1">
    <property type="nucleotide sequence ID" value="NZ_CXPG01000010.1"/>
</dbReference>
<evidence type="ECO:0000313" key="1">
    <source>
        <dbReference type="EMBL" id="CTQ31666.1"/>
    </source>
</evidence>
<accession>A0A0M6XKJ6</accession>